<sequence length="320" mass="36002">MFPKMKDVPAHFQSPNANLKVFKFSDLEKATRNFSLDLLLGEGGFGKVFLGWVEKNTLAPSKQGVGIAVAVKRLKQKSSQGPAEWLAEVNFLGHMAHPNIIRLLGYCRDEAEHLLVYEYMPNKSLDRFLFTDIAKRLSWRTRLSIVTGVARGLTYLHSVKLMCRGLKSGDILLDENFNAKLGDFGFVKYGPKTGETHVTTRVIGTYGYAAPEYILTGHLTTKSDIYSFGIVLLVSITGRRAMDVRRPKGQQSLADWARSIQSNRRNLKEIMDPRLEHNYPVQGAFECVALALRCVANKPKDRPSSEEVSQSLEQIYALYK</sequence>
<dbReference type="GO" id="GO:0005886">
    <property type="term" value="C:plasma membrane"/>
    <property type="evidence" value="ECO:0007669"/>
    <property type="project" value="UniProtKB-SubCell"/>
</dbReference>
<evidence type="ECO:0000256" key="4">
    <source>
        <dbReference type="ARBA" id="ARBA00022679"/>
    </source>
</evidence>
<dbReference type="Proteomes" id="UP001408789">
    <property type="component" value="Unassembled WGS sequence"/>
</dbReference>
<evidence type="ECO:0000256" key="1">
    <source>
        <dbReference type="ARBA" id="ARBA00004236"/>
    </source>
</evidence>
<comment type="caution">
    <text evidence="12">The sequence shown here is derived from an EMBL/GenBank/DDBJ whole genome shotgun (WGS) entry which is preliminary data.</text>
</comment>
<evidence type="ECO:0000259" key="11">
    <source>
        <dbReference type="PROSITE" id="PS50011"/>
    </source>
</evidence>
<dbReference type="AlphaFoldDB" id="A0AAP0DC40"/>
<reference evidence="12 13" key="1">
    <citation type="submission" date="2024-04" db="EMBL/GenBank/DDBJ databases">
        <title>The reference genome of an endangered Asteraceae, Deinandra increscens subsp. villosa, native to the Central Coast of California.</title>
        <authorList>
            <person name="Guilliams M."/>
            <person name="Hasenstab-Lehman K."/>
            <person name="Meyer R."/>
            <person name="Mcevoy S."/>
        </authorList>
    </citation>
    <scope>NUCLEOTIDE SEQUENCE [LARGE SCALE GENOMIC DNA]</scope>
    <source>
        <tissue evidence="12">Leaf</tissue>
    </source>
</reference>
<keyword evidence="13" id="KW-1185">Reference proteome</keyword>
<keyword evidence="3" id="KW-0472">Membrane</keyword>
<evidence type="ECO:0000313" key="12">
    <source>
        <dbReference type="EMBL" id="KAK9069782.1"/>
    </source>
</evidence>
<name>A0AAP0DC40_9ASTR</name>
<dbReference type="Gene3D" id="1.10.510.10">
    <property type="entry name" value="Transferase(Phosphotransferase) domain 1"/>
    <property type="match status" value="1"/>
</dbReference>
<keyword evidence="3" id="KW-1003">Cell membrane</keyword>
<evidence type="ECO:0000256" key="6">
    <source>
        <dbReference type="ARBA" id="ARBA00022777"/>
    </source>
</evidence>
<proteinExistence type="predicted"/>
<dbReference type="GO" id="GO:0004674">
    <property type="term" value="F:protein serine/threonine kinase activity"/>
    <property type="evidence" value="ECO:0007669"/>
    <property type="project" value="UniProtKB-EC"/>
</dbReference>
<dbReference type="FunFam" id="1.10.510.10:FF:000095">
    <property type="entry name" value="protein STRUBBELIG-RECEPTOR FAMILY 8"/>
    <property type="match status" value="1"/>
</dbReference>
<dbReference type="EMBL" id="JBCNJP010000012">
    <property type="protein sequence ID" value="KAK9069782.1"/>
    <property type="molecule type" value="Genomic_DNA"/>
</dbReference>
<comment type="subcellular location">
    <subcellularLocation>
        <location evidence="1">Cell membrane</location>
    </subcellularLocation>
</comment>
<dbReference type="InterPro" id="IPR000719">
    <property type="entry name" value="Prot_kinase_dom"/>
</dbReference>
<dbReference type="PROSITE" id="PS00107">
    <property type="entry name" value="PROTEIN_KINASE_ATP"/>
    <property type="match status" value="1"/>
</dbReference>
<accession>A0AAP0DC40</accession>
<keyword evidence="7 10" id="KW-0067">ATP-binding</keyword>
<evidence type="ECO:0000256" key="2">
    <source>
        <dbReference type="ARBA" id="ARBA00012513"/>
    </source>
</evidence>
<dbReference type="Gene3D" id="3.30.200.20">
    <property type="entry name" value="Phosphorylase Kinase, domain 1"/>
    <property type="match status" value="1"/>
</dbReference>
<feature type="binding site" evidence="10">
    <location>
        <position position="72"/>
    </location>
    <ligand>
        <name>ATP</name>
        <dbReference type="ChEBI" id="CHEBI:30616"/>
    </ligand>
</feature>
<comment type="catalytic activity">
    <reaction evidence="9">
        <text>L-seryl-[protein] + ATP = O-phospho-L-seryl-[protein] + ADP + H(+)</text>
        <dbReference type="Rhea" id="RHEA:17989"/>
        <dbReference type="Rhea" id="RHEA-COMP:9863"/>
        <dbReference type="Rhea" id="RHEA-COMP:11604"/>
        <dbReference type="ChEBI" id="CHEBI:15378"/>
        <dbReference type="ChEBI" id="CHEBI:29999"/>
        <dbReference type="ChEBI" id="CHEBI:30616"/>
        <dbReference type="ChEBI" id="CHEBI:83421"/>
        <dbReference type="ChEBI" id="CHEBI:456216"/>
        <dbReference type="EC" id="2.7.11.1"/>
    </reaction>
</comment>
<dbReference type="InterPro" id="IPR011009">
    <property type="entry name" value="Kinase-like_dom_sf"/>
</dbReference>
<comment type="catalytic activity">
    <reaction evidence="8">
        <text>L-threonyl-[protein] + ATP = O-phospho-L-threonyl-[protein] + ADP + H(+)</text>
        <dbReference type="Rhea" id="RHEA:46608"/>
        <dbReference type="Rhea" id="RHEA-COMP:11060"/>
        <dbReference type="Rhea" id="RHEA-COMP:11605"/>
        <dbReference type="ChEBI" id="CHEBI:15378"/>
        <dbReference type="ChEBI" id="CHEBI:30013"/>
        <dbReference type="ChEBI" id="CHEBI:30616"/>
        <dbReference type="ChEBI" id="CHEBI:61977"/>
        <dbReference type="ChEBI" id="CHEBI:456216"/>
        <dbReference type="EC" id="2.7.11.1"/>
    </reaction>
</comment>
<dbReference type="EC" id="2.7.11.1" evidence="2"/>
<keyword evidence="5 10" id="KW-0547">Nucleotide-binding</keyword>
<gene>
    <name evidence="12" type="ORF">SSX86_010178</name>
</gene>
<evidence type="ECO:0000313" key="13">
    <source>
        <dbReference type="Proteomes" id="UP001408789"/>
    </source>
</evidence>
<protein>
    <recommendedName>
        <fullName evidence="2">non-specific serine/threonine protein kinase</fullName>
        <ecNumber evidence="2">2.7.11.1</ecNumber>
    </recommendedName>
</protein>
<dbReference type="PANTHER" id="PTHR45621">
    <property type="entry name" value="OS01G0588500 PROTEIN-RELATED"/>
    <property type="match status" value="1"/>
</dbReference>
<evidence type="ECO:0000256" key="5">
    <source>
        <dbReference type="ARBA" id="ARBA00022741"/>
    </source>
</evidence>
<evidence type="ECO:0000256" key="8">
    <source>
        <dbReference type="ARBA" id="ARBA00047899"/>
    </source>
</evidence>
<dbReference type="PROSITE" id="PS50011">
    <property type="entry name" value="PROTEIN_KINASE_DOM"/>
    <property type="match status" value="1"/>
</dbReference>
<feature type="domain" description="Protein kinase" evidence="11">
    <location>
        <begin position="34"/>
        <end position="317"/>
    </location>
</feature>
<keyword evidence="6" id="KW-0418">Kinase</keyword>
<organism evidence="12 13">
    <name type="scientific">Deinandra increscens subsp. villosa</name>
    <dbReference type="NCBI Taxonomy" id="3103831"/>
    <lineage>
        <taxon>Eukaryota</taxon>
        <taxon>Viridiplantae</taxon>
        <taxon>Streptophyta</taxon>
        <taxon>Embryophyta</taxon>
        <taxon>Tracheophyta</taxon>
        <taxon>Spermatophyta</taxon>
        <taxon>Magnoliopsida</taxon>
        <taxon>eudicotyledons</taxon>
        <taxon>Gunneridae</taxon>
        <taxon>Pentapetalae</taxon>
        <taxon>asterids</taxon>
        <taxon>campanulids</taxon>
        <taxon>Asterales</taxon>
        <taxon>Asteraceae</taxon>
        <taxon>Asteroideae</taxon>
        <taxon>Heliantheae alliance</taxon>
        <taxon>Madieae</taxon>
        <taxon>Madiinae</taxon>
        <taxon>Deinandra</taxon>
    </lineage>
</organism>
<dbReference type="Pfam" id="PF07714">
    <property type="entry name" value="PK_Tyr_Ser-Thr"/>
    <property type="match status" value="1"/>
</dbReference>
<keyword evidence="4" id="KW-0808">Transferase</keyword>
<dbReference type="InterPro" id="IPR050823">
    <property type="entry name" value="Plant_Ser_Thr_Prot_Kinase"/>
</dbReference>
<evidence type="ECO:0000256" key="3">
    <source>
        <dbReference type="ARBA" id="ARBA00022475"/>
    </source>
</evidence>
<dbReference type="SUPFAM" id="SSF56112">
    <property type="entry name" value="Protein kinase-like (PK-like)"/>
    <property type="match status" value="1"/>
</dbReference>
<dbReference type="InterPro" id="IPR001245">
    <property type="entry name" value="Ser-Thr/Tyr_kinase_cat_dom"/>
</dbReference>
<evidence type="ECO:0000256" key="7">
    <source>
        <dbReference type="ARBA" id="ARBA00022840"/>
    </source>
</evidence>
<dbReference type="GO" id="GO:0005524">
    <property type="term" value="F:ATP binding"/>
    <property type="evidence" value="ECO:0007669"/>
    <property type="project" value="UniProtKB-UniRule"/>
</dbReference>
<dbReference type="FunFam" id="3.30.200.20:FF:000228">
    <property type="entry name" value="Serine/threonine-protein kinase BIK1"/>
    <property type="match status" value="1"/>
</dbReference>
<evidence type="ECO:0000256" key="10">
    <source>
        <dbReference type="PROSITE-ProRule" id="PRU10141"/>
    </source>
</evidence>
<dbReference type="InterPro" id="IPR017441">
    <property type="entry name" value="Protein_kinase_ATP_BS"/>
</dbReference>
<evidence type="ECO:0000256" key="9">
    <source>
        <dbReference type="ARBA" id="ARBA00048679"/>
    </source>
</evidence>